<feature type="transmembrane region" description="Helical" evidence="9">
    <location>
        <begin position="142"/>
        <end position="161"/>
    </location>
</feature>
<dbReference type="EC" id="2.7.13.3" evidence="2"/>
<name>A0A0M4QHX2_9MICC</name>
<evidence type="ECO:0000256" key="4">
    <source>
        <dbReference type="ARBA" id="ARBA00022679"/>
    </source>
</evidence>
<comment type="catalytic activity">
    <reaction evidence="1">
        <text>ATP + protein L-histidine = ADP + protein N-phospho-L-histidine.</text>
        <dbReference type="EC" id="2.7.13.3"/>
    </reaction>
</comment>
<dbReference type="PANTHER" id="PTHR24421">
    <property type="entry name" value="NITRATE/NITRITE SENSOR PROTEIN NARX-RELATED"/>
    <property type="match status" value="1"/>
</dbReference>
<evidence type="ECO:0000256" key="7">
    <source>
        <dbReference type="ARBA" id="ARBA00022840"/>
    </source>
</evidence>
<dbReference type="InterPro" id="IPR050482">
    <property type="entry name" value="Sensor_HK_TwoCompSys"/>
</dbReference>
<keyword evidence="3" id="KW-0597">Phosphoprotein</keyword>
<feature type="transmembrane region" description="Helical" evidence="9">
    <location>
        <begin position="118"/>
        <end position="136"/>
    </location>
</feature>
<accession>A0A0M4QHX2</accession>
<sequence length="404" mass="43847">MRSPWRNLSLAGTLKAGVSPMPAWVSFAIALIVTVSAVDDVRLFFVKYQDGNFPWWMLAGTVSYWALWMALAFRPHLAVIPLLALLVTMYPNTQPSGGLLLIFAALPIAAYRVSTRSLIAMVGGFLAWQLAWVLGVSDLTPAALWGYIPFTLLLVAPGLVVKLLRKRAIQAEVAQKAAEETAARAALEQRTELARELHDVVTHGLTMIAVQANLGKIAKDGPAKEQSLDEVGIMARNSLDDLRRLLRAMRTEDLPAVPRQSGVIAVPTSPATIDLALSVAETQKRLNSLGVLTLVKTSGDLGRTPNGLRSTVLRILQESATNIAKHTGHSSECHISLDVQEDQLELVVRNRMTPGKPRLPVSGTGLVGLRERATRLGGTLETGPVEGWWSVRAVLPFQGPQKLH</sequence>
<dbReference type="SUPFAM" id="SSF55874">
    <property type="entry name" value="ATPase domain of HSP90 chaperone/DNA topoisomerase II/histidine kinase"/>
    <property type="match status" value="1"/>
</dbReference>
<reference evidence="12" key="1">
    <citation type="submission" date="2015-09" db="EMBL/GenBank/DDBJ databases">
        <title>Complete genome of Arthrobacter alpinus strain R3.8.</title>
        <authorList>
            <person name="See-Too W.S."/>
            <person name="Chan K.G."/>
        </authorList>
    </citation>
    <scope>NUCLEOTIDE SEQUENCE [LARGE SCALE GENOMIC DNA]</scope>
    <source>
        <strain evidence="12">R3.8</strain>
    </source>
</reference>
<keyword evidence="12" id="KW-1185">Reference proteome</keyword>
<dbReference type="RefSeq" id="WP_062008313.1">
    <property type="nucleotide sequence ID" value="NZ_CP012677.1"/>
</dbReference>
<feature type="transmembrane region" description="Helical" evidence="9">
    <location>
        <begin position="93"/>
        <end position="111"/>
    </location>
</feature>
<evidence type="ECO:0000256" key="3">
    <source>
        <dbReference type="ARBA" id="ARBA00022553"/>
    </source>
</evidence>
<dbReference type="GO" id="GO:0000155">
    <property type="term" value="F:phosphorelay sensor kinase activity"/>
    <property type="evidence" value="ECO:0007669"/>
    <property type="project" value="InterPro"/>
</dbReference>
<evidence type="ECO:0000256" key="8">
    <source>
        <dbReference type="ARBA" id="ARBA00023012"/>
    </source>
</evidence>
<keyword evidence="9" id="KW-0472">Membrane</keyword>
<feature type="transmembrane region" description="Helical" evidence="9">
    <location>
        <begin position="23"/>
        <end position="41"/>
    </location>
</feature>
<dbReference type="Proteomes" id="UP000062833">
    <property type="component" value="Chromosome"/>
</dbReference>
<dbReference type="Gene3D" id="1.20.5.1930">
    <property type="match status" value="1"/>
</dbReference>
<keyword evidence="7" id="KW-0067">ATP-binding</keyword>
<evidence type="ECO:0000313" key="11">
    <source>
        <dbReference type="EMBL" id="ALE93480.1"/>
    </source>
</evidence>
<evidence type="ECO:0000256" key="2">
    <source>
        <dbReference type="ARBA" id="ARBA00012438"/>
    </source>
</evidence>
<feature type="domain" description="Signal transduction histidine kinase subgroup 3 dimerisation and phosphoacceptor" evidence="10">
    <location>
        <begin position="190"/>
        <end position="254"/>
    </location>
</feature>
<keyword evidence="9" id="KW-1133">Transmembrane helix</keyword>
<evidence type="ECO:0000256" key="6">
    <source>
        <dbReference type="ARBA" id="ARBA00022777"/>
    </source>
</evidence>
<dbReference type="GO" id="GO:0046983">
    <property type="term" value="F:protein dimerization activity"/>
    <property type="evidence" value="ECO:0007669"/>
    <property type="project" value="InterPro"/>
</dbReference>
<evidence type="ECO:0000256" key="9">
    <source>
        <dbReference type="SAM" id="Phobius"/>
    </source>
</evidence>
<dbReference type="CDD" id="cd16917">
    <property type="entry name" value="HATPase_UhpB-NarQ-NarX-like"/>
    <property type="match status" value="1"/>
</dbReference>
<gene>
    <name evidence="11" type="ORF">AOC05_16065</name>
</gene>
<dbReference type="EMBL" id="CP012677">
    <property type="protein sequence ID" value="ALE93480.1"/>
    <property type="molecule type" value="Genomic_DNA"/>
</dbReference>
<dbReference type="Pfam" id="PF07730">
    <property type="entry name" value="HisKA_3"/>
    <property type="match status" value="1"/>
</dbReference>
<evidence type="ECO:0000259" key="10">
    <source>
        <dbReference type="Pfam" id="PF07730"/>
    </source>
</evidence>
<feature type="transmembrane region" description="Helical" evidence="9">
    <location>
        <begin position="53"/>
        <end position="73"/>
    </location>
</feature>
<dbReference type="PANTHER" id="PTHR24421:SF10">
    <property type="entry name" value="NITRATE_NITRITE SENSOR PROTEIN NARQ"/>
    <property type="match status" value="1"/>
</dbReference>
<organism evidence="11 12">
    <name type="scientific">Arthrobacter alpinus</name>
    <dbReference type="NCBI Taxonomy" id="656366"/>
    <lineage>
        <taxon>Bacteria</taxon>
        <taxon>Bacillati</taxon>
        <taxon>Actinomycetota</taxon>
        <taxon>Actinomycetes</taxon>
        <taxon>Micrococcales</taxon>
        <taxon>Micrococcaceae</taxon>
        <taxon>Arthrobacter</taxon>
    </lineage>
</organism>
<dbReference type="KEGG" id="aaq:AOC05_16065"/>
<evidence type="ECO:0000256" key="5">
    <source>
        <dbReference type="ARBA" id="ARBA00022741"/>
    </source>
</evidence>
<dbReference type="GO" id="GO:0016020">
    <property type="term" value="C:membrane"/>
    <property type="evidence" value="ECO:0007669"/>
    <property type="project" value="InterPro"/>
</dbReference>
<keyword evidence="6" id="KW-0418">Kinase</keyword>
<proteinExistence type="predicted"/>
<dbReference type="PATRIC" id="fig|656366.3.peg.3468"/>
<keyword evidence="5" id="KW-0547">Nucleotide-binding</keyword>
<evidence type="ECO:0000256" key="1">
    <source>
        <dbReference type="ARBA" id="ARBA00000085"/>
    </source>
</evidence>
<dbReference type="InterPro" id="IPR011712">
    <property type="entry name" value="Sig_transdc_His_kin_sub3_dim/P"/>
</dbReference>
<keyword evidence="9" id="KW-0812">Transmembrane</keyword>
<evidence type="ECO:0000313" key="12">
    <source>
        <dbReference type="Proteomes" id="UP000062833"/>
    </source>
</evidence>
<protein>
    <recommendedName>
        <fullName evidence="2">histidine kinase</fullName>
        <ecNumber evidence="2">2.7.13.3</ecNumber>
    </recommendedName>
</protein>
<keyword evidence="8" id="KW-0902">Two-component regulatory system</keyword>
<dbReference type="Gene3D" id="3.30.565.10">
    <property type="entry name" value="Histidine kinase-like ATPase, C-terminal domain"/>
    <property type="match status" value="1"/>
</dbReference>
<dbReference type="AlphaFoldDB" id="A0A0M4QHX2"/>
<dbReference type="GO" id="GO:0005524">
    <property type="term" value="F:ATP binding"/>
    <property type="evidence" value="ECO:0007669"/>
    <property type="project" value="UniProtKB-KW"/>
</dbReference>
<keyword evidence="4" id="KW-0808">Transferase</keyword>
<dbReference type="InterPro" id="IPR036890">
    <property type="entry name" value="HATPase_C_sf"/>
</dbReference>